<sequence>MEQQKKLGFLSAFSVAVGLVVASSTLVTLGQGMGMAGGGFIIAMVAAWFLQYFSAQSFAELTTSLPKSGSLNVYARMAMGPALGIISILAGYVYMSFLTVPAELSVAGAVFNGVFAPEFSPALFAFVLLAIFTIANLLGVDVFAKLQIFLTITMIVSISILGIIGLTNAGLPVPAVPDMPFNPMGLSVLGLTALAIWLYIGIEFVCPLVEEIDRPEKNIPLAMTLGLLVIIVVNILYGFASIKYVAANALAASDTPHVIVAQAILGRGGEIWIGLVSILATASSVNTFIAVIPRMLYSMAKDGEAPKIFTMIHPRFRTPWVGILIVFAIYSMLLLLGIAGIEQIMILILSAATCWLLAYVLTHIVVIVLRYKYPTLKRPYKTPLYPLPQILGSAGMIYAIWAIWPDVVTKMEIYKYAGVALLVCVIYTVVWVKFVMKKNLFEPISLEEEMGAEFVREALKQEAPVKRLNTSTVS</sequence>
<evidence type="ECO:0000313" key="8">
    <source>
        <dbReference type="Proteomes" id="UP000013520"/>
    </source>
</evidence>
<organism evidence="7 8">
    <name type="scientific">Desulfoscipio gibsoniae DSM 7213</name>
    <dbReference type="NCBI Taxonomy" id="767817"/>
    <lineage>
        <taxon>Bacteria</taxon>
        <taxon>Bacillati</taxon>
        <taxon>Bacillota</taxon>
        <taxon>Clostridia</taxon>
        <taxon>Eubacteriales</taxon>
        <taxon>Desulfallaceae</taxon>
        <taxon>Desulfoscipio</taxon>
    </lineage>
</organism>
<dbReference type="HOGENOM" id="CLU_042136_0_0_9"/>
<feature type="transmembrane region" description="Helical" evidence="6">
    <location>
        <begin position="416"/>
        <end position="436"/>
    </location>
</feature>
<reference evidence="7 8" key="1">
    <citation type="submission" date="2012-01" db="EMBL/GenBank/DDBJ databases">
        <title>Complete sequence of Desulfotomaculum gibsoniae DSM 7213.</title>
        <authorList>
            <consortium name="US DOE Joint Genome Institute"/>
            <person name="Lucas S."/>
            <person name="Han J."/>
            <person name="Lapidus A."/>
            <person name="Cheng J.-F."/>
            <person name="Goodwin L."/>
            <person name="Pitluck S."/>
            <person name="Peters L."/>
            <person name="Ovchinnikova G."/>
            <person name="Teshima H."/>
            <person name="Detter J.C."/>
            <person name="Han C."/>
            <person name="Tapia R."/>
            <person name="Land M."/>
            <person name="Hauser L."/>
            <person name="Kyrpides N."/>
            <person name="Ivanova N."/>
            <person name="Pagani I."/>
            <person name="Parshina S."/>
            <person name="Plugge C."/>
            <person name="Muyzer G."/>
            <person name="Kuever J."/>
            <person name="Ivanova A."/>
            <person name="Nazina T."/>
            <person name="Klenk H.-P."/>
            <person name="Brambilla E."/>
            <person name="Spring S."/>
            <person name="Stams A.F."/>
            <person name="Woyke T."/>
        </authorList>
    </citation>
    <scope>NUCLEOTIDE SEQUENCE [LARGE SCALE GENOMIC DNA]</scope>
    <source>
        <strain evidence="7 8">DSM 7213</strain>
    </source>
</reference>
<comment type="subcellular location">
    <subcellularLocation>
        <location evidence="1">Cell membrane</location>
        <topology evidence="1">Multi-pass membrane protein</topology>
    </subcellularLocation>
</comment>
<feature type="transmembrane region" description="Helical" evidence="6">
    <location>
        <begin position="186"/>
        <end position="209"/>
    </location>
</feature>
<accession>R4KI53</accession>
<dbReference type="InterPro" id="IPR050367">
    <property type="entry name" value="APC_superfamily"/>
</dbReference>
<feature type="transmembrane region" description="Helical" evidence="6">
    <location>
        <begin position="383"/>
        <end position="404"/>
    </location>
</feature>
<feature type="transmembrane region" description="Helical" evidence="6">
    <location>
        <begin position="344"/>
        <end position="371"/>
    </location>
</feature>
<proteinExistence type="predicted"/>
<evidence type="ECO:0000256" key="3">
    <source>
        <dbReference type="ARBA" id="ARBA00022692"/>
    </source>
</evidence>
<keyword evidence="2" id="KW-1003">Cell membrane</keyword>
<keyword evidence="3 6" id="KW-0812">Transmembrane</keyword>
<evidence type="ECO:0000256" key="1">
    <source>
        <dbReference type="ARBA" id="ARBA00004651"/>
    </source>
</evidence>
<evidence type="ECO:0000256" key="4">
    <source>
        <dbReference type="ARBA" id="ARBA00022989"/>
    </source>
</evidence>
<name>R4KI53_9FIRM</name>
<dbReference type="KEGG" id="dgi:Desgi_2895"/>
<dbReference type="AlphaFoldDB" id="R4KI53"/>
<feature type="transmembrane region" description="Helical" evidence="6">
    <location>
        <begin position="32"/>
        <end position="53"/>
    </location>
</feature>
<feature type="transmembrane region" description="Helical" evidence="6">
    <location>
        <begin position="146"/>
        <end position="166"/>
    </location>
</feature>
<dbReference type="GO" id="GO:0005886">
    <property type="term" value="C:plasma membrane"/>
    <property type="evidence" value="ECO:0007669"/>
    <property type="project" value="UniProtKB-SubCell"/>
</dbReference>
<evidence type="ECO:0000256" key="5">
    <source>
        <dbReference type="ARBA" id="ARBA00023136"/>
    </source>
</evidence>
<dbReference type="PANTHER" id="PTHR42770">
    <property type="entry name" value="AMINO ACID TRANSPORTER-RELATED"/>
    <property type="match status" value="1"/>
</dbReference>
<dbReference type="InterPro" id="IPR002293">
    <property type="entry name" value="AA/rel_permease1"/>
</dbReference>
<feature type="transmembrane region" description="Helical" evidence="6">
    <location>
        <begin position="119"/>
        <end position="139"/>
    </location>
</feature>
<dbReference type="Proteomes" id="UP000013520">
    <property type="component" value="Chromosome"/>
</dbReference>
<dbReference type="Gene3D" id="1.20.1740.10">
    <property type="entry name" value="Amino acid/polyamine transporter I"/>
    <property type="match status" value="1"/>
</dbReference>
<keyword evidence="4 6" id="KW-1133">Transmembrane helix</keyword>
<dbReference type="PANTHER" id="PTHR42770:SF12">
    <property type="entry name" value="AMINO ACID TRANSPORTER"/>
    <property type="match status" value="1"/>
</dbReference>
<protein>
    <submittedName>
        <fullName evidence="7">Amino acid transporter</fullName>
    </submittedName>
</protein>
<keyword evidence="5 6" id="KW-0472">Membrane</keyword>
<evidence type="ECO:0000256" key="2">
    <source>
        <dbReference type="ARBA" id="ARBA00022475"/>
    </source>
</evidence>
<dbReference type="eggNOG" id="COG0833">
    <property type="taxonomic scope" value="Bacteria"/>
</dbReference>
<dbReference type="EMBL" id="CP003273">
    <property type="protein sequence ID" value="AGL02294.1"/>
    <property type="molecule type" value="Genomic_DNA"/>
</dbReference>
<keyword evidence="8" id="KW-1185">Reference proteome</keyword>
<feature type="transmembrane region" description="Helical" evidence="6">
    <location>
        <begin position="221"/>
        <end position="240"/>
    </location>
</feature>
<gene>
    <name evidence="7" type="ORF">Desgi_2895</name>
</gene>
<evidence type="ECO:0000313" key="7">
    <source>
        <dbReference type="EMBL" id="AGL02294.1"/>
    </source>
</evidence>
<feature type="transmembrane region" description="Helical" evidence="6">
    <location>
        <begin position="318"/>
        <end position="338"/>
    </location>
</feature>
<feature type="transmembrane region" description="Helical" evidence="6">
    <location>
        <begin position="271"/>
        <end position="297"/>
    </location>
</feature>
<feature type="transmembrane region" description="Helical" evidence="6">
    <location>
        <begin position="73"/>
        <end position="95"/>
    </location>
</feature>
<dbReference type="Pfam" id="PF13520">
    <property type="entry name" value="AA_permease_2"/>
    <property type="match status" value="1"/>
</dbReference>
<dbReference type="STRING" id="767817.Desgi_2895"/>
<evidence type="ECO:0000256" key="6">
    <source>
        <dbReference type="SAM" id="Phobius"/>
    </source>
</evidence>
<dbReference type="PIRSF" id="PIRSF006060">
    <property type="entry name" value="AA_transporter"/>
    <property type="match status" value="1"/>
</dbReference>
<dbReference type="GO" id="GO:0022857">
    <property type="term" value="F:transmembrane transporter activity"/>
    <property type="evidence" value="ECO:0007669"/>
    <property type="project" value="InterPro"/>
</dbReference>